<organism evidence="5 6">
    <name type="scientific">Desulfomarina profundi</name>
    <dbReference type="NCBI Taxonomy" id="2772557"/>
    <lineage>
        <taxon>Bacteria</taxon>
        <taxon>Pseudomonadati</taxon>
        <taxon>Thermodesulfobacteriota</taxon>
        <taxon>Desulfobulbia</taxon>
        <taxon>Desulfobulbales</taxon>
        <taxon>Desulfobulbaceae</taxon>
        <taxon>Desulfomarina</taxon>
    </lineage>
</organism>
<name>A0A8D5FJQ2_9BACT</name>
<gene>
    <name evidence="5" type="ORF">DGMP_35700</name>
</gene>
<keyword evidence="3" id="KW-0574">Periplasm</keyword>
<keyword evidence="2" id="KW-0732">Signal</keyword>
<keyword evidence="1" id="KW-0813">Transport</keyword>
<evidence type="ECO:0000313" key="6">
    <source>
        <dbReference type="Proteomes" id="UP000826725"/>
    </source>
</evidence>
<dbReference type="EMBL" id="AP024086">
    <property type="protein sequence ID" value="BCL62877.1"/>
    <property type="molecule type" value="Genomic_DNA"/>
</dbReference>
<dbReference type="NCBIfam" id="TIGR03002">
    <property type="entry name" value="outer_YhbN_LptA"/>
    <property type="match status" value="1"/>
</dbReference>
<evidence type="ECO:0000256" key="2">
    <source>
        <dbReference type="ARBA" id="ARBA00022729"/>
    </source>
</evidence>
<evidence type="ECO:0000256" key="1">
    <source>
        <dbReference type="ARBA" id="ARBA00022448"/>
    </source>
</evidence>
<dbReference type="AlphaFoldDB" id="A0A8D5FJQ2"/>
<dbReference type="Pfam" id="PF03968">
    <property type="entry name" value="LptD_N"/>
    <property type="match status" value="1"/>
</dbReference>
<dbReference type="PANTHER" id="PTHR36504">
    <property type="entry name" value="LIPOPOLYSACCHARIDE EXPORT SYSTEM PROTEIN LPTA"/>
    <property type="match status" value="1"/>
</dbReference>
<sequence length="180" mass="20135">MKIFFHSHIAVSLLAALILLFPVTVFSAKSPIHIEADHMTSTEKSNSVVFTGDVDAKQGDVRIRADKMTVYYTRADKKKKKNGPKMAQQVEKLICTGNVEVTRGDWLGTGKKMIYLSKERQVILVDNAKAWQGQNMVSGSKIIYYLDEGRSEVIGRVGTTVSKSGRKKKKSRVNMTIIQK</sequence>
<dbReference type="GO" id="GO:0015920">
    <property type="term" value="P:lipopolysaccharide transport"/>
    <property type="evidence" value="ECO:0007669"/>
    <property type="project" value="InterPro"/>
</dbReference>
<evidence type="ECO:0000259" key="4">
    <source>
        <dbReference type="Pfam" id="PF03968"/>
    </source>
</evidence>
<dbReference type="GO" id="GO:0001530">
    <property type="term" value="F:lipopolysaccharide binding"/>
    <property type="evidence" value="ECO:0007669"/>
    <property type="project" value="InterPro"/>
</dbReference>
<protein>
    <recommendedName>
        <fullName evidence="4">Organic solvent tolerance-like N-terminal domain-containing protein</fullName>
    </recommendedName>
</protein>
<dbReference type="GO" id="GO:0009279">
    <property type="term" value="C:cell outer membrane"/>
    <property type="evidence" value="ECO:0007669"/>
    <property type="project" value="TreeGrafter"/>
</dbReference>
<proteinExistence type="predicted"/>
<feature type="domain" description="Organic solvent tolerance-like N-terminal" evidence="4">
    <location>
        <begin position="33"/>
        <end position="149"/>
    </location>
</feature>
<dbReference type="Proteomes" id="UP000826725">
    <property type="component" value="Chromosome"/>
</dbReference>
<accession>A0A8D5FJQ2</accession>
<dbReference type="KEGG" id="dbk:DGMP_35700"/>
<dbReference type="GO" id="GO:0017089">
    <property type="term" value="F:glycolipid transfer activity"/>
    <property type="evidence" value="ECO:0007669"/>
    <property type="project" value="TreeGrafter"/>
</dbReference>
<dbReference type="PANTHER" id="PTHR36504:SF1">
    <property type="entry name" value="LIPOPOLYSACCHARIDE EXPORT SYSTEM PROTEIN LPTA"/>
    <property type="match status" value="1"/>
</dbReference>
<dbReference type="GO" id="GO:0030288">
    <property type="term" value="C:outer membrane-bounded periplasmic space"/>
    <property type="evidence" value="ECO:0007669"/>
    <property type="project" value="TreeGrafter"/>
</dbReference>
<reference evidence="5" key="1">
    <citation type="submission" date="2020-09" db="EMBL/GenBank/DDBJ databases">
        <title>Desulfogranum mesoprofundum gen. nov., sp. nov., a novel mesophilic, sulfate-reducing chemolithoautotroph isolated from a deep-sea hydrothermal vent chimney in the Suiyo Seamount.</title>
        <authorList>
            <person name="Hashimoto Y."/>
            <person name="Nakagawa S."/>
        </authorList>
    </citation>
    <scope>NUCLEOTIDE SEQUENCE</scope>
    <source>
        <strain evidence="5">KT2</strain>
    </source>
</reference>
<dbReference type="InterPro" id="IPR005653">
    <property type="entry name" value="OstA-like_N"/>
</dbReference>
<evidence type="ECO:0000313" key="5">
    <source>
        <dbReference type="EMBL" id="BCL62877.1"/>
    </source>
</evidence>
<dbReference type="RefSeq" id="WP_228855184.1">
    <property type="nucleotide sequence ID" value="NZ_AP024086.1"/>
</dbReference>
<keyword evidence="6" id="KW-1185">Reference proteome</keyword>
<dbReference type="InterPro" id="IPR052037">
    <property type="entry name" value="LPS_export_LptA"/>
</dbReference>
<evidence type="ECO:0000256" key="3">
    <source>
        <dbReference type="ARBA" id="ARBA00022764"/>
    </source>
</evidence>
<dbReference type="InterPro" id="IPR014340">
    <property type="entry name" value="LptA"/>
</dbReference>